<keyword evidence="7" id="KW-0472">Membrane</keyword>
<dbReference type="NCBIfam" id="TIGR02227">
    <property type="entry name" value="sigpep_I_bact"/>
    <property type="match status" value="1"/>
</dbReference>
<comment type="caution">
    <text evidence="7">Lacks conserved residue(s) required for the propagation of feature annotation.</text>
</comment>
<dbReference type="GO" id="GO:0006465">
    <property type="term" value="P:signal peptide processing"/>
    <property type="evidence" value="ECO:0007669"/>
    <property type="project" value="InterPro"/>
</dbReference>
<dbReference type="Proteomes" id="UP000575898">
    <property type="component" value="Unassembled WGS sequence"/>
</dbReference>
<dbReference type="GO" id="GO:0016020">
    <property type="term" value="C:membrane"/>
    <property type="evidence" value="ECO:0007669"/>
    <property type="project" value="UniProtKB-SubCell"/>
</dbReference>
<dbReference type="PROSITE" id="PS00760">
    <property type="entry name" value="SPASE_I_2"/>
    <property type="match status" value="1"/>
</dbReference>
<comment type="subcellular location">
    <subcellularLocation>
        <location evidence="7">Membrane</location>
        <topology evidence="7">Single-pass type II membrane protein</topology>
    </subcellularLocation>
</comment>
<feature type="domain" description="Peptidase S26" evidence="8">
    <location>
        <begin position="95"/>
        <end position="310"/>
    </location>
</feature>
<dbReference type="AlphaFoldDB" id="A0A840MV13"/>
<gene>
    <name evidence="9" type="ORF">HNQ59_003477</name>
</gene>
<evidence type="ECO:0000256" key="5">
    <source>
        <dbReference type="ARBA" id="ARBA00022801"/>
    </source>
</evidence>
<keyword evidence="10" id="KW-1185">Reference proteome</keyword>
<sequence length="324" mass="36639">MNWLYFFAFVTFIGVMLAAANRDPIEPGEEPPVILQAGYLGIFVGIFGLMAQFASLSAAMLMFVVLIAIVAYGYKLFEGKPAEAADKTKRIPLSVEYARDFFPILLVVFLLRSFLVEPFQIPSSSMRPGLIVGDFILVNKFAYGLRMPVTNQVVIPIDMPKRGDVMVFHFPEEEKIDYIKRVIGLPGDKVEYRNKKLFINGQAMSQQDNGTYQYVADEAFSVVTTARKVEQLGDRSHPIIIDESKPTLTTMNVKDFPNRDACVYSDDGFVCQVPEGHYFTMGDNRDNSADSRYWGFVPERNIVGKAFLVWMNFRDLKRIGTLIN</sequence>
<dbReference type="SUPFAM" id="SSF51306">
    <property type="entry name" value="LexA/Signal peptidase"/>
    <property type="match status" value="1"/>
</dbReference>
<evidence type="ECO:0000259" key="8">
    <source>
        <dbReference type="Pfam" id="PF10502"/>
    </source>
</evidence>
<dbReference type="InterPro" id="IPR019758">
    <property type="entry name" value="Pept_S26A_signal_pept_1_CS"/>
</dbReference>
<dbReference type="PRINTS" id="PR00727">
    <property type="entry name" value="LEADERPTASE"/>
</dbReference>
<organism evidence="9 10">
    <name type="scientific">Chitinivorax tropicus</name>
    <dbReference type="NCBI Taxonomy" id="714531"/>
    <lineage>
        <taxon>Bacteria</taxon>
        <taxon>Pseudomonadati</taxon>
        <taxon>Pseudomonadota</taxon>
        <taxon>Betaproteobacteria</taxon>
        <taxon>Chitinivorax</taxon>
    </lineage>
</organism>
<dbReference type="InterPro" id="IPR019757">
    <property type="entry name" value="Pept_S26A_signal_pept_1_Lys-AS"/>
</dbReference>
<keyword evidence="7" id="KW-0812">Transmembrane</keyword>
<dbReference type="PANTHER" id="PTHR43390:SF1">
    <property type="entry name" value="CHLOROPLAST PROCESSING PEPTIDASE"/>
    <property type="match status" value="1"/>
</dbReference>
<protein>
    <recommendedName>
        <fullName evidence="4 7">Signal peptidase I</fullName>
        <ecNumber evidence="3 7">3.4.21.89</ecNumber>
    </recommendedName>
</protein>
<evidence type="ECO:0000256" key="3">
    <source>
        <dbReference type="ARBA" id="ARBA00013208"/>
    </source>
</evidence>
<evidence type="ECO:0000256" key="4">
    <source>
        <dbReference type="ARBA" id="ARBA00019232"/>
    </source>
</evidence>
<keyword evidence="7" id="KW-1133">Transmembrane helix</keyword>
<feature type="active site" evidence="6">
    <location>
        <position position="125"/>
    </location>
</feature>
<evidence type="ECO:0000313" key="10">
    <source>
        <dbReference type="Proteomes" id="UP000575898"/>
    </source>
</evidence>
<dbReference type="GO" id="GO:0009003">
    <property type="term" value="F:signal peptidase activity"/>
    <property type="evidence" value="ECO:0007669"/>
    <property type="project" value="UniProtKB-EC"/>
</dbReference>
<dbReference type="Pfam" id="PF10502">
    <property type="entry name" value="Peptidase_S26"/>
    <property type="match status" value="1"/>
</dbReference>
<proteinExistence type="inferred from homology"/>
<dbReference type="PROSITE" id="PS00761">
    <property type="entry name" value="SPASE_I_3"/>
    <property type="match status" value="1"/>
</dbReference>
<evidence type="ECO:0000256" key="6">
    <source>
        <dbReference type="PIRSR" id="PIRSR600223-1"/>
    </source>
</evidence>
<dbReference type="InterPro" id="IPR000223">
    <property type="entry name" value="Pept_S26A_signal_pept_1"/>
</dbReference>
<evidence type="ECO:0000256" key="7">
    <source>
        <dbReference type="RuleBase" id="RU362042"/>
    </source>
</evidence>
<reference evidence="9 10" key="1">
    <citation type="submission" date="2020-08" db="EMBL/GenBank/DDBJ databases">
        <title>Genomic Encyclopedia of Type Strains, Phase IV (KMG-IV): sequencing the most valuable type-strain genomes for metagenomic binning, comparative biology and taxonomic classification.</title>
        <authorList>
            <person name="Goeker M."/>
        </authorList>
    </citation>
    <scope>NUCLEOTIDE SEQUENCE [LARGE SCALE GENOMIC DNA]</scope>
    <source>
        <strain evidence="9 10">DSM 27165</strain>
    </source>
</reference>
<accession>A0A840MV13</accession>
<comment type="catalytic activity">
    <reaction evidence="1 7">
        <text>Cleavage of hydrophobic, N-terminal signal or leader sequences from secreted and periplasmic proteins.</text>
        <dbReference type="EC" id="3.4.21.89"/>
    </reaction>
</comment>
<feature type="transmembrane region" description="Helical" evidence="7">
    <location>
        <begin position="32"/>
        <end position="51"/>
    </location>
</feature>
<dbReference type="Gene3D" id="2.10.109.10">
    <property type="entry name" value="Umud Fragment, subunit A"/>
    <property type="match status" value="1"/>
</dbReference>
<dbReference type="InterPro" id="IPR036286">
    <property type="entry name" value="LexA/Signal_pep-like_sf"/>
</dbReference>
<comment type="caution">
    <text evidence="9">The sequence shown here is derived from an EMBL/GenBank/DDBJ whole genome shotgun (WGS) entry which is preliminary data.</text>
</comment>
<evidence type="ECO:0000313" key="9">
    <source>
        <dbReference type="EMBL" id="MBB5020163.1"/>
    </source>
</evidence>
<dbReference type="InterPro" id="IPR019533">
    <property type="entry name" value="Peptidase_S26"/>
</dbReference>
<feature type="active site" evidence="6">
    <location>
        <position position="180"/>
    </location>
</feature>
<dbReference type="CDD" id="cd06530">
    <property type="entry name" value="S26_SPase_I"/>
    <property type="match status" value="1"/>
</dbReference>
<name>A0A840MV13_9PROT</name>
<keyword evidence="7" id="KW-0645">Protease</keyword>
<dbReference type="GO" id="GO:0004252">
    <property type="term" value="F:serine-type endopeptidase activity"/>
    <property type="evidence" value="ECO:0007669"/>
    <property type="project" value="InterPro"/>
</dbReference>
<dbReference type="EC" id="3.4.21.89" evidence="3 7"/>
<keyword evidence="5 7" id="KW-0378">Hydrolase</keyword>
<feature type="transmembrane region" description="Helical" evidence="7">
    <location>
        <begin position="58"/>
        <end position="77"/>
    </location>
</feature>
<dbReference type="PANTHER" id="PTHR43390">
    <property type="entry name" value="SIGNAL PEPTIDASE I"/>
    <property type="match status" value="1"/>
</dbReference>
<evidence type="ECO:0000256" key="2">
    <source>
        <dbReference type="ARBA" id="ARBA00009370"/>
    </source>
</evidence>
<evidence type="ECO:0000256" key="1">
    <source>
        <dbReference type="ARBA" id="ARBA00000677"/>
    </source>
</evidence>
<comment type="similarity">
    <text evidence="2 7">Belongs to the peptidase S26 family.</text>
</comment>
<dbReference type="EMBL" id="JACHHY010000026">
    <property type="protein sequence ID" value="MBB5020163.1"/>
    <property type="molecule type" value="Genomic_DNA"/>
</dbReference>